<evidence type="ECO:0000313" key="2">
    <source>
        <dbReference type="EMBL" id="TXC65323.1"/>
    </source>
</evidence>
<dbReference type="Proteomes" id="UP000321832">
    <property type="component" value="Unassembled WGS sequence"/>
</dbReference>
<evidence type="ECO:0008006" key="4">
    <source>
        <dbReference type="Google" id="ProtNLM"/>
    </source>
</evidence>
<accession>A0A5C6TXR1</accession>
<dbReference type="Gene3D" id="3.40.50.150">
    <property type="entry name" value="Vaccinia Virus protein VP39"/>
    <property type="match status" value="2"/>
</dbReference>
<dbReference type="AlphaFoldDB" id="A0A5C6TXR1"/>
<keyword evidence="3" id="KW-1185">Reference proteome</keyword>
<dbReference type="PANTHER" id="PTHR43861">
    <property type="entry name" value="TRANS-ACONITATE 2-METHYLTRANSFERASE-RELATED"/>
    <property type="match status" value="1"/>
</dbReference>
<proteinExistence type="predicted"/>
<evidence type="ECO:0000256" key="1">
    <source>
        <dbReference type="SAM" id="MobiDB-lite"/>
    </source>
</evidence>
<dbReference type="EMBL" id="VOPW01000001">
    <property type="protein sequence ID" value="TXC65323.1"/>
    <property type="molecule type" value="Genomic_DNA"/>
</dbReference>
<reference evidence="2 3" key="1">
    <citation type="submission" date="2019-08" db="EMBL/GenBank/DDBJ databases">
        <authorList>
            <person name="Khan S.A."/>
            <person name="Jeon C.O."/>
            <person name="Jeong S.E."/>
        </authorList>
    </citation>
    <scope>NUCLEOTIDE SEQUENCE [LARGE SCALE GENOMIC DNA]</scope>
    <source>
        <strain evidence="3">IMCC1728</strain>
    </source>
</reference>
<dbReference type="InterPro" id="IPR029063">
    <property type="entry name" value="SAM-dependent_MTases_sf"/>
</dbReference>
<evidence type="ECO:0000313" key="3">
    <source>
        <dbReference type="Proteomes" id="UP000321832"/>
    </source>
</evidence>
<organism evidence="2 3">
    <name type="scientific">Piscinibacter aquaticus</name>
    <dbReference type="NCBI Taxonomy" id="392597"/>
    <lineage>
        <taxon>Bacteria</taxon>
        <taxon>Pseudomonadati</taxon>
        <taxon>Pseudomonadota</taxon>
        <taxon>Betaproteobacteria</taxon>
        <taxon>Burkholderiales</taxon>
        <taxon>Sphaerotilaceae</taxon>
        <taxon>Piscinibacter</taxon>
    </lineage>
</organism>
<gene>
    <name evidence="2" type="ORF">FSC37_01990</name>
</gene>
<protein>
    <recommendedName>
        <fullName evidence="4">Class I SAM-dependent methyltransferase</fullName>
    </recommendedName>
</protein>
<sequence length="490" mass="55873">MNERRKAWIDRIEACGRTVAMFDGALYGAERDAYIVQSKAVINAHYYESCRFEQARVAHCLSLGTPVISERTPKTLPHEAFEDSVLWLQGEELEQFFTEDFATPAYYEAMVGALERFRAQDPIAEYADMLGFARGYAGEMSRRLPSGPWQPTLINLGSGKDYHPGWLNLDIVARTEPDLLLDLAQPLELPLRAATPTQGELLLEEGSVELINANNVLEHVPDLVTLMGNCLKLLKLGGEFRIEVPYEHARSAWQDPTHVRALNENSWTYYTDWFWYLGWYEHRFEIASSTYLDERVQPCEQGQPRSCACRCARSRPRRPSACTPRRCSRRCASPTIRSSWRFRRPRRATCMRCARRWRSTAEARDEQLLRRPQPQAAAGDSGRREARAGTRLRQRPARPPLQGAAPGRDWWGVELMADAAATAAQHLDRVFQLDLDRADLAQLEGGFDTIVIGDLLEHVREPARLLESLYDPPRPARRSSAACPTWRTCR</sequence>
<feature type="region of interest" description="Disordered" evidence="1">
    <location>
        <begin position="364"/>
        <end position="406"/>
    </location>
</feature>
<dbReference type="SUPFAM" id="SSF53335">
    <property type="entry name" value="S-adenosyl-L-methionine-dependent methyltransferases"/>
    <property type="match status" value="2"/>
</dbReference>
<comment type="caution">
    <text evidence="2">The sequence shown here is derived from an EMBL/GenBank/DDBJ whole genome shotgun (WGS) entry which is preliminary data.</text>
</comment>
<name>A0A5C6TXR1_9BURK</name>